<proteinExistence type="predicted"/>
<accession>A0A819R986</accession>
<dbReference type="Proteomes" id="UP000663881">
    <property type="component" value="Unassembled WGS sequence"/>
</dbReference>
<evidence type="ECO:0000313" key="1">
    <source>
        <dbReference type="EMBL" id="CAF4044189.1"/>
    </source>
</evidence>
<protein>
    <submittedName>
        <fullName evidence="1">Uncharacterized protein</fullName>
    </submittedName>
</protein>
<organism evidence="1 2">
    <name type="scientific">Adineta steineri</name>
    <dbReference type="NCBI Taxonomy" id="433720"/>
    <lineage>
        <taxon>Eukaryota</taxon>
        <taxon>Metazoa</taxon>
        <taxon>Spiralia</taxon>
        <taxon>Gnathifera</taxon>
        <taxon>Rotifera</taxon>
        <taxon>Eurotatoria</taxon>
        <taxon>Bdelloidea</taxon>
        <taxon>Adinetida</taxon>
        <taxon>Adinetidae</taxon>
        <taxon>Adineta</taxon>
    </lineage>
</organism>
<gene>
    <name evidence="1" type="ORF">OKA104_LOCUS32371</name>
</gene>
<dbReference type="EMBL" id="CAJOAY010003874">
    <property type="protein sequence ID" value="CAF4044189.1"/>
    <property type="molecule type" value="Genomic_DNA"/>
</dbReference>
<reference evidence="1" key="1">
    <citation type="submission" date="2021-02" db="EMBL/GenBank/DDBJ databases">
        <authorList>
            <person name="Nowell W R."/>
        </authorList>
    </citation>
    <scope>NUCLEOTIDE SEQUENCE</scope>
</reference>
<name>A0A819R986_9BILA</name>
<feature type="non-terminal residue" evidence="1">
    <location>
        <position position="1"/>
    </location>
</feature>
<evidence type="ECO:0000313" key="2">
    <source>
        <dbReference type="Proteomes" id="UP000663881"/>
    </source>
</evidence>
<dbReference type="AlphaFoldDB" id="A0A819R986"/>
<sequence length="36" mass="4276">ALISRQLIKQTFTKMQKDVLEAEESESDDRFDYLIN</sequence>
<comment type="caution">
    <text evidence="1">The sequence shown here is derived from an EMBL/GenBank/DDBJ whole genome shotgun (WGS) entry which is preliminary data.</text>
</comment>